<protein>
    <submittedName>
        <fullName evidence="2">Carboxypeptidase regulatory-like domain-containing protein</fullName>
    </submittedName>
</protein>
<sequence length="153" mass="15358">MTCRTLFIAALLMASLGGLCLLAGCGSSASAAPKLDRTAVSGVVTLDGKPLPGAYLKFVPLNKTPGFGGTAVTDDQGRYQASAGDGEAELAIGDYQVLVTLGAPPEDADAPPMPVSASGIKLPAGYGDSGRSPLVIGLQKDAGVADLELRSRP</sequence>
<reference evidence="2" key="1">
    <citation type="journal article" date="2020" name="mSystems">
        <title>Genome- and Community-Level Interaction Insights into Carbon Utilization and Element Cycling Functions of Hydrothermarchaeota in Hydrothermal Sediment.</title>
        <authorList>
            <person name="Zhou Z."/>
            <person name="Liu Y."/>
            <person name="Xu W."/>
            <person name="Pan J."/>
            <person name="Luo Z.H."/>
            <person name="Li M."/>
        </authorList>
    </citation>
    <scope>NUCLEOTIDE SEQUENCE [LARGE SCALE GENOMIC DNA]</scope>
    <source>
        <strain evidence="2">SpSt-339</strain>
    </source>
</reference>
<name>A0A7C2K1D6_9PLAN</name>
<feature type="chain" id="PRO_5028204092" evidence="1">
    <location>
        <begin position="32"/>
        <end position="153"/>
    </location>
</feature>
<keyword evidence="2" id="KW-0121">Carboxypeptidase</keyword>
<comment type="caution">
    <text evidence="2">The sequence shown here is derived from an EMBL/GenBank/DDBJ whole genome shotgun (WGS) entry which is preliminary data.</text>
</comment>
<keyword evidence="2" id="KW-0378">Hydrolase</keyword>
<organism evidence="2">
    <name type="scientific">Schlesneria paludicola</name>
    <dbReference type="NCBI Taxonomy" id="360056"/>
    <lineage>
        <taxon>Bacteria</taxon>
        <taxon>Pseudomonadati</taxon>
        <taxon>Planctomycetota</taxon>
        <taxon>Planctomycetia</taxon>
        <taxon>Planctomycetales</taxon>
        <taxon>Planctomycetaceae</taxon>
        <taxon>Schlesneria</taxon>
    </lineage>
</organism>
<evidence type="ECO:0000313" key="2">
    <source>
        <dbReference type="EMBL" id="HEN16660.1"/>
    </source>
</evidence>
<dbReference type="GO" id="GO:0004180">
    <property type="term" value="F:carboxypeptidase activity"/>
    <property type="evidence" value="ECO:0007669"/>
    <property type="project" value="UniProtKB-KW"/>
</dbReference>
<evidence type="ECO:0000256" key="1">
    <source>
        <dbReference type="SAM" id="SignalP"/>
    </source>
</evidence>
<dbReference type="EMBL" id="DSOK01000396">
    <property type="protein sequence ID" value="HEN16660.1"/>
    <property type="molecule type" value="Genomic_DNA"/>
</dbReference>
<dbReference type="AlphaFoldDB" id="A0A7C2K1D6"/>
<keyword evidence="1" id="KW-0732">Signal</keyword>
<dbReference type="PROSITE" id="PS51257">
    <property type="entry name" value="PROKAR_LIPOPROTEIN"/>
    <property type="match status" value="1"/>
</dbReference>
<gene>
    <name evidence="2" type="ORF">ENQ76_14465</name>
</gene>
<keyword evidence="2" id="KW-0645">Protease</keyword>
<accession>A0A7C2K1D6</accession>
<proteinExistence type="predicted"/>
<feature type="signal peptide" evidence="1">
    <location>
        <begin position="1"/>
        <end position="31"/>
    </location>
</feature>